<dbReference type="AlphaFoldDB" id="A0A1N6FCH0"/>
<gene>
    <name evidence="3" type="ORF">SAMN05444168_1453</name>
</gene>
<organism evidence="3 4">
    <name type="scientific">Paraburkholderia phenazinium</name>
    <dbReference type="NCBI Taxonomy" id="60549"/>
    <lineage>
        <taxon>Bacteria</taxon>
        <taxon>Pseudomonadati</taxon>
        <taxon>Pseudomonadota</taxon>
        <taxon>Betaproteobacteria</taxon>
        <taxon>Burkholderiales</taxon>
        <taxon>Burkholderiaceae</taxon>
        <taxon>Paraburkholderia</taxon>
    </lineage>
</organism>
<evidence type="ECO:0000313" key="3">
    <source>
        <dbReference type="EMBL" id="SIN92959.1"/>
    </source>
</evidence>
<protein>
    <submittedName>
        <fullName evidence="3">Glycine-zipper containing OmpA-like membrane domain-containing protein</fullName>
    </submittedName>
</protein>
<proteinExistence type="predicted"/>
<evidence type="ECO:0000313" key="4">
    <source>
        <dbReference type="Proteomes" id="UP000184693"/>
    </source>
</evidence>
<dbReference type="Proteomes" id="UP000184693">
    <property type="component" value="Unassembled WGS sequence"/>
</dbReference>
<feature type="region of interest" description="Disordered" evidence="1">
    <location>
        <begin position="144"/>
        <end position="175"/>
    </location>
</feature>
<feature type="chain" id="PRO_5012161575" evidence="2">
    <location>
        <begin position="23"/>
        <end position="175"/>
    </location>
</feature>
<evidence type="ECO:0000256" key="2">
    <source>
        <dbReference type="SAM" id="SignalP"/>
    </source>
</evidence>
<feature type="compositionally biased region" description="Pro residues" evidence="1">
    <location>
        <begin position="159"/>
        <end position="175"/>
    </location>
</feature>
<dbReference type="EMBL" id="FSRM01000001">
    <property type="protein sequence ID" value="SIN92959.1"/>
    <property type="molecule type" value="Genomic_DNA"/>
</dbReference>
<sequence length="175" mass="17464">MKYSRLALIASLSFLGACSVMPAGPSVMALPGTGKTFDQFRVDDNSCRQFAFQQVGGVSTNQAATNSAVGSAVVGTALGAAAGAAFNGGSGAAVGAGAGLLAGSLFGAGASQNSAYDVQRRYDYAYLQCMYANGNRIPVQGRMRTMESNGGGGGYVTTTPPPPPGSPPPPPPGAY</sequence>
<dbReference type="RefSeq" id="WP_074263660.1">
    <property type="nucleotide sequence ID" value="NZ_FSRM01000001.1"/>
</dbReference>
<dbReference type="OrthoDB" id="5573966at2"/>
<name>A0A1N6FCH0_9BURK</name>
<reference evidence="3 4" key="1">
    <citation type="submission" date="2016-11" db="EMBL/GenBank/DDBJ databases">
        <authorList>
            <person name="Jaros S."/>
            <person name="Januszkiewicz K."/>
            <person name="Wedrychowicz H."/>
        </authorList>
    </citation>
    <scope>NUCLEOTIDE SEQUENCE [LARGE SCALE GENOMIC DNA]</scope>
    <source>
        <strain evidence="3 4">GAS86</strain>
    </source>
</reference>
<evidence type="ECO:0000256" key="1">
    <source>
        <dbReference type="SAM" id="MobiDB-lite"/>
    </source>
</evidence>
<keyword evidence="2" id="KW-0732">Signal</keyword>
<feature type="signal peptide" evidence="2">
    <location>
        <begin position="1"/>
        <end position="22"/>
    </location>
</feature>
<accession>A0A1N6FCH0</accession>
<dbReference type="PROSITE" id="PS51257">
    <property type="entry name" value="PROKAR_LIPOPROTEIN"/>
    <property type="match status" value="1"/>
</dbReference>